<feature type="region of interest" description="Disordered" evidence="6">
    <location>
        <begin position="138"/>
        <end position="183"/>
    </location>
</feature>
<sequence>MASDDKRQTLRDTVFKESFDLSQKMRLGMFSVPVSTAIGDDTYFKTKPARRDAEGNVITDPRNFTTKNPKKGNIDSVLFSKPEYISIGDPFKEPQRVPMRDSKKDGFKSGGHDLNFKPAKTVQRTVKADFEHMTDFKEVSKSRKAPEGGVITEPKNFLTSPPKKGIVGKGTTFTGNIEHLPDPFDTKKEIARKERQDHQSKVQDKPFSQKVKGIQTFATIKEVFGEDRNYPQKQPPSPKSPLMTHDIPFKPSNPPKRGYNKTLEKFPEYKEDPLKEITRKKEEEGSSSAKWKPTHNAKTVPTPSISTQYKNLKTELPSAFQKF</sequence>
<evidence type="ECO:0000256" key="5">
    <source>
        <dbReference type="ARBA" id="ARBA00035693"/>
    </source>
</evidence>
<dbReference type="PANTHER" id="PTHR31144:SF1">
    <property type="entry name" value="UPF0602 PROTEIN C4ORF47"/>
    <property type="match status" value="1"/>
</dbReference>
<feature type="region of interest" description="Disordered" evidence="6">
    <location>
        <begin position="53"/>
        <end position="72"/>
    </location>
</feature>
<dbReference type="GO" id="GO:0005881">
    <property type="term" value="C:cytoplasmic microtubule"/>
    <property type="evidence" value="ECO:0007669"/>
    <property type="project" value="TreeGrafter"/>
</dbReference>
<dbReference type="EMBL" id="CCKQ01000341">
    <property type="protein sequence ID" value="CDW71400.1"/>
    <property type="molecule type" value="Genomic_DNA"/>
</dbReference>
<dbReference type="Proteomes" id="UP000039865">
    <property type="component" value="Unassembled WGS sequence"/>
</dbReference>
<feature type="region of interest" description="Disordered" evidence="6">
    <location>
        <begin position="89"/>
        <end position="120"/>
    </location>
</feature>
<evidence type="ECO:0000256" key="6">
    <source>
        <dbReference type="SAM" id="MobiDB-lite"/>
    </source>
</evidence>
<dbReference type="InterPro" id="IPR029358">
    <property type="entry name" value="CFAP96"/>
</dbReference>
<keyword evidence="2" id="KW-0963">Cytoplasm</keyword>
<dbReference type="GO" id="GO:0005813">
    <property type="term" value="C:centrosome"/>
    <property type="evidence" value="ECO:0007669"/>
    <property type="project" value="UniProtKB-SubCell"/>
</dbReference>
<gene>
    <name evidence="7" type="primary">Contig18660.g19822</name>
    <name evidence="7" type="ORF">STYLEM_343</name>
</gene>
<reference evidence="7 8" key="1">
    <citation type="submission" date="2014-06" db="EMBL/GenBank/DDBJ databases">
        <authorList>
            <person name="Swart Estienne"/>
        </authorList>
    </citation>
    <scope>NUCLEOTIDE SEQUENCE [LARGE SCALE GENOMIC DNA]</scope>
    <source>
        <strain evidence="7 8">130c</strain>
    </source>
</reference>
<evidence type="ECO:0000256" key="4">
    <source>
        <dbReference type="ARBA" id="ARBA00035656"/>
    </source>
</evidence>
<feature type="region of interest" description="Disordered" evidence="6">
    <location>
        <begin position="223"/>
        <end position="309"/>
    </location>
</feature>
<evidence type="ECO:0000256" key="3">
    <source>
        <dbReference type="ARBA" id="ARBA00023212"/>
    </source>
</evidence>
<keyword evidence="8" id="KW-1185">Reference proteome</keyword>
<evidence type="ECO:0000256" key="1">
    <source>
        <dbReference type="ARBA" id="ARBA00004300"/>
    </source>
</evidence>
<feature type="compositionally biased region" description="Basic and acidic residues" evidence="6">
    <location>
        <begin position="90"/>
        <end position="115"/>
    </location>
</feature>
<evidence type="ECO:0000256" key="2">
    <source>
        <dbReference type="ARBA" id="ARBA00022490"/>
    </source>
</evidence>
<dbReference type="InParanoid" id="A0A077ZPU9"/>
<evidence type="ECO:0000313" key="8">
    <source>
        <dbReference type="Proteomes" id="UP000039865"/>
    </source>
</evidence>
<dbReference type="OMA" id="NMKIGAP"/>
<evidence type="ECO:0000313" key="7">
    <source>
        <dbReference type="EMBL" id="CDW71400.1"/>
    </source>
</evidence>
<feature type="compositionally biased region" description="Basic and acidic residues" evidence="6">
    <location>
        <begin position="262"/>
        <end position="284"/>
    </location>
</feature>
<comment type="similarity">
    <text evidence="4">Belongs to the CFAP96 family.</text>
</comment>
<accession>A0A077ZPU9</accession>
<dbReference type="Pfam" id="PF15239">
    <property type="entry name" value="CFAP96-like"/>
    <property type="match status" value="1"/>
</dbReference>
<organism evidence="7 8">
    <name type="scientific">Stylonychia lemnae</name>
    <name type="common">Ciliate</name>
    <dbReference type="NCBI Taxonomy" id="5949"/>
    <lineage>
        <taxon>Eukaryota</taxon>
        <taxon>Sar</taxon>
        <taxon>Alveolata</taxon>
        <taxon>Ciliophora</taxon>
        <taxon>Intramacronucleata</taxon>
        <taxon>Spirotrichea</taxon>
        <taxon>Stichotrichia</taxon>
        <taxon>Sporadotrichida</taxon>
        <taxon>Oxytrichidae</taxon>
        <taxon>Stylonychinae</taxon>
        <taxon>Stylonychia</taxon>
    </lineage>
</organism>
<protein>
    <recommendedName>
        <fullName evidence="5">Cilia-and flagella-associated protein 96</fullName>
    </recommendedName>
</protein>
<keyword evidence="3" id="KW-0206">Cytoskeleton</keyword>
<feature type="region of interest" description="Disordered" evidence="6">
    <location>
        <begin position="191"/>
        <end position="210"/>
    </location>
</feature>
<feature type="compositionally biased region" description="Basic and acidic residues" evidence="6">
    <location>
        <begin position="191"/>
        <end position="204"/>
    </location>
</feature>
<name>A0A077ZPU9_STYLE</name>
<proteinExistence type="inferred from homology"/>
<dbReference type="AlphaFoldDB" id="A0A077ZPU9"/>
<dbReference type="PANTHER" id="PTHR31144">
    <property type="entry name" value="UPF0602 PROTEIN C4ORF47"/>
    <property type="match status" value="1"/>
</dbReference>
<feature type="compositionally biased region" description="Polar residues" evidence="6">
    <location>
        <begin position="296"/>
        <end position="309"/>
    </location>
</feature>
<dbReference type="OrthoDB" id="284540at2759"/>
<comment type="subcellular location">
    <subcellularLocation>
        <location evidence="1">Cytoplasm</location>
        <location evidence="1">Cytoskeleton</location>
        <location evidence="1">Microtubule organizing center</location>
        <location evidence="1">Centrosome</location>
    </subcellularLocation>
</comment>